<dbReference type="GO" id="GO:0006655">
    <property type="term" value="P:phosphatidylglycerol biosynthetic process"/>
    <property type="evidence" value="ECO:0007669"/>
    <property type="project" value="UniProtKB-UniPathway"/>
</dbReference>
<keyword evidence="1" id="KW-1133">Transmembrane helix</keyword>
<dbReference type="Pfam" id="PF04608">
    <property type="entry name" value="PgpA"/>
    <property type="match status" value="1"/>
</dbReference>
<dbReference type="RefSeq" id="WP_013707686.1">
    <property type="nucleotide sequence ID" value="NC_015388.1"/>
</dbReference>
<dbReference type="InterPro" id="IPR026037">
    <property type="entry name" value="PgpA"/>
</dbReference>
<feature type="transmembrane region" description="Helical" evidence="1">
    <location>
        <begin position="135"/>
        <end position="153"/>
    </location>
</feature>
<evidence type="ECO:0000313" key="4">
    <source>
        <dbReference type="Proteomes" id="UP000000483"/>
    </source>
</evidence>
<gene>
    <name evidence="3" type="ordered locus">Desac_2764</name>
</gene>
<protein>
    <submittedName>
        <fullName evidence="3">Phosphatidylglycerophosphatase A</fullName>
    </submittedName>
</protein>
<keyword evidence="1" id="KW-0812">Transmembrane</keyword>
<dbReference type="PIRSF" id="PIRSF006162">
    <property type="entry name" value="PgpA"/>
    <property type="match status" value="1"/>
</dbReference>
<accession>F2NE09</accession>
<keyword evidence="4" id="KW-1185">Reference proteome</keyword>
<dbReference type="InterPro" id="IPR036681">
    <property type="entry name" value="PgpA-like_sf"/>
</dbReference>
<reference evidence="3 4" key="1">
    <citation type="journal article" date="2011" name="Stand. Genomic Sci.">
        <title>Complete genome sequence of the acetate-degrading sulfate reducer Desulfobacca acetoxidans type strain (ASRB2).</title>
        <authorList>
            <person name="Goker M."/>
            <person name="Teshima H."/>
            <person name="Lapidus A."/>
            <person name="Nolan M."/>
            <person name="Lucas S."/>
            <person name="Hammon N."/>
            <person name="Deshpande S."/>
            <person name="Cheng J.F."/>
            <person name="Tapia R."/>
            <person name="Han C."/>
            <person name="Goodwin L."/>
            <person name="Pitluck S."/>
            <person name="Huntemann M."/>
            <person name="Liolios K."/>
            <person name="Ivanova N."/>
            <person name="Pagani I."/>
            <person name="Mavromatis K."/>
            <person name="Ovchinikova G."/>
            <person name="Pati A."/>
            <person name="Chen A."/>
            <person name="Palaniappan K."/>
            <person name="Land M."/>
            <person name="Hauser L."/>
            <person name="Brambilla E.M."/>
            <person name="Rohde M."/>
            <person name="Spring S."/>
            <person name="Detter J.C."/>
            <person name="Woyke T."/>
            <person name="Bristow J."/>
            <person name="Eisen J.A."/>
            <person name="Markowitz V."/>
            <person name="Hugenholtz P."/>
            <person name="Kyrpides N.C."/>
            <person name="Klenk H.P."/>
        </authorList>
    </citation>
    <scope>NUCLEOTIDE SEQUENCE [LARGE SCALE GENOMIC DNA]</scope>
    <source>
        <strain evidence="4">ATCC 700848 / DSM 11109 / ASRB2</strain>
    </source>
</reference>
<dbReference type="KEGG" id="dao:Desac_2764"/>
<organism evidence="3 4">
    <name type="scientific">Desulfobacca acetoxidans (strain ATCC 700848 / DSM 11109 / ASRB2)</name>
    <dbReference type="NCBI Taxonomy" id="880072"/>
    <lineage>
        <taxon>Bacteria</taxon>
        <taxon>Pseudomonadati</taxon>
        <taxon>Thermodesulfobacteriota</taxon>
        <taxon>Desulfobaccia</taxon>
        <taxon>Desulfobaccales</taxon>
        <taxon>Desulfobaccaceae</taxon>
        <taxon>Desulfobacca</taxon>
    </lineage>
</organism>
<dbReference type="GO" id="GO:0008962">
    <property type="term" value="F:phosphatidylglycerophosphatase activity"/>
    <property type="evidence" value="ECO:0007669"/>
    <property type="project" value="InterPro"/>
</dbReference>
<dbReference type="HOGENOM" id="CLU_103734_0_1_7"/>
<dbReference type="SUPFAM" id="SSF101307">
    <property type="entry name" value="YutG-like"/>
    <property type="match status" value="1"/>
</dbReference>
<dbReference type="EMBL" id="CP002629">
    <property type="protein sequence ID" value="AEB10577.1"/>
    <property type="molecule type" value="Genomic_DNA"/>
</dbReference>
<dbReference type="eggNOG" id="COG1267">
    <property type="taxonomic scope" value="Bacteria"/>
</dbReference>
<dbReference type="CDD" id="cd06971">
    <property type="entry name" value="PgpA"/>
    <property type="match status" value="1"/>
</dbReference>
<dbReference type="PANTHER" id="PTHR36305:SF1">
    <property type="entry name" value="PHOSPHATIDYLGLYCEROPHOSPHATASE A"/>
    <property type="match status" value="1"/>
</dbReference>
<dbReference type="STRING" id="880072.Desac_2764"/>
<name>F2NE09_DESAR</name>
<dbReference type="InterPro" id="IPR007686">
    <property type="entry name" value="YutG/PgpA"/>
</dbReference>
<dbReference type="OrthoDB" id="9804091at2"/>
<dbReference type="Proteomes" id="UP000000483">
    <property type="component" value="Chromosome"/>
</dbReference>
<feature type="domain" description="YutG/PgpA" evidence="2">
    <location>
        <begin position="11"/>
        <end position="148"/>
    </location>
</feature>
<dbReference type="PANTHER" id="PTHR36305">
    <property type="entry name" value="PHOSPHATIDYLGLYCEROPHOSPHATASE A"/>
    <property type="match status" value="1"/>
</dbReference>
<sequence length="154" mass="16868">MSRQDKLIVLLASWFGAGRLPLAPGTWGSLAVLPLWWLLQPLSILKYSLTIIVLLIGGIYLSGRAETLLKQHDAPVIVIDEVVGQLIALAGCPRNVFFMLMSLALFRLFDIVKPFPAGLINTRLTGGLGIMLDDVVAGLYAWLVLTALIRFMIP</sequence>
<feature type="transmembrane region" description="Helical" evidence="1">
    <location>
        <begin position="44"/>
        <end position="62"/>
    </location>
</feature>
<evidence type="ECO:0000256" key="1">
    <source>
        <dbReference type="SAM" id="Phobius"/>
    </source>
</evidence>
<evidence type="ECO:0000259" key="2">
    <source>
        <dbReference type="Pfam" id="PF04608"/>
    </source>
</evidence>
<dbReference type="AlphaFoldDB" id="F2NE09"/>
<keyword evidence="1" id="KW-0472">Membrane</keyword>
<proteinExistence type="predicted"/>
<dbReference type="UniPathway" id="UPA00084">
    <property type="reaction ID" value="UER00504"/>
</dbReference>
<evidence type="ECO:0000313" key="3">
    <source>
        <dbReference type="EMBL" id="AEB10577.1"/>
    </source>
</evidence>
<reference evidence="4" key="2">
    <citation type="submission" date="2011-03" db="EMBL/GenBank/DDBJ databases">
        <title>The complete genome of Desulfobacca acetoxidans DSM 11109.</title>
        <authorList>
            <consortium name="US DOE Joint Genome Institute (JGI-PGF)"/>
            <person name="Lucas S."/>
            <person name="Copeland A."/>
            <person name="Lapidus A."/>
            <person name="Bruce D."/>
            <person name="Goodwin L."/>
            <person name="Pitluck S."/>
            <person name="Peters L."/>
            <person name="Kyrpides N."/>
            <person name="Mavromatis K."/>
            <person name="Ivanova N."/>
            <person name="Ovchinnikova G."/>
            <person name="Teshima H."/>
            <person name="Detter J.C."/>
            <person name="Han C."/>
            <person name="Land M."/>
            <person name="Hauser L."/>
            <person name="Markowitz V."/>
            <person name="Cheng J.-F."/>
            <person name="Hugenholtz P."/>
            <person name="Woyke T."/>
            <person name="Wu D."/>
            <person name="Spring S."/>
            <person name="Schueler E."/>
            <person name="Brambilla E."/>
            <person name="Klenk H.-P."/>
            <person name="Eisen J.A."/>
        </authorList>
    </citation>
    <scope>NUCLEOTIDE SEQUENCE [LARGE SCALE GENOMIC DNA]</scope>
    <source>
        <strain evidence="4">ATCC 700848 / DSM 11109 / ASRB2</strain>
    </source>
</reference>